<feature type="binding site" evidence="6">
    <location>
        <position position="111"/>
    </location>
    <ligand>
        <name>(6R)-10-formyltetrahydrofolate</name>
        <dbReference type="ChEBI" id="CHEBI:195366"/>
    </ligand>
</feature>
<dbReference type="EMBL" id="RCWN01000001">
    <property type="protein sequence ID" value="RLQ87663.1"/>
    <property type="molecule type" value="Genomic_DNA"/>
</dbReference>
<reference evidence="8 9" key="1">
    <citation type="submission" date="2018-10" db="EMBL/GenBank/DDBJ databases">
        <title>Notoacmeibacter sp. M2BS9Y-3-1, whole genome shotgun sequence.</title>
        <authorList>
            <person name="Tuo L."/>
        </authorList>
    </citation>
    <scope>NUCLEOTIDE SEQUENCE [LARGE SCALE GENOMIC DNA]</scope>
    <source>
        <strain evidence="8 9">M2BS9Y-3-1</strain>
    </source>
</reference>
<dbReference type="AlphaFoldDB" id="A0A3L7JAE0"/>
<keyword evidence="2 6" id="KW-0808">Transferase</keyword>
<dbReference type="Proteomes" id="UP000281094">
    <property type="component" value="Unassembled WGS sequence"/>
</dbReference>
<feature type="active site" description="Proton donor" evidence="6">
    <location>
        <position position="113"/>
    </location>
</feature>
<dbReference type="GO" id="GO:0005829">
    <property type="term" value="C:cytosol"/>
    <property type="evidence" value="ECO:0007669"/>
    <property type="project" value="TreeGrafter"/>
</dbReference>
<comment type="function">
    <text evidence="6">Catalyzes the transfer of a formyl group from 10-formyltetrahydrofolate to 5-phospho-ribosyl-glycinamide (GAR), producing 5-phospho-ribosyl-N-formylglycinamide (FGAR) and tetrahydrofolate.</text>
</comment>
<evidence type="ECO:0000256" key="2">
    <source>
        <dbReference type="ARBA" id="ARBA00022679"/>
    </source>
</evidence>
<proteinExistence type="inferred from homology"/>
<comment type="pathway">
    <text evidence="1 6">Purine metabolism; IMP biosynthesis via de novo pathway; N(2)-formyl-N(1)-(5-phospho-D-ribosyl)glycinamide from N(1)-(5-phospho-D-ribosyl)glycinamide (10-formyl THF route): step 1/1.</text>
</comment>
<keyword evidence="9" id="KW-1185">Reference proteome</keyword>
<name>A0A3L7JAE0_9HYPH</name>
<sequence length="228" mass="24599">MSQDRKRIAILISGRGTNMRALISAALDPAFPARIVGVLSNRPDAAGLATAEDFGIPTHVIPHRDYDSRAEHDAAMSAAIKELDADFVCLAGYMRLLSADFVQKWEGRLLNVHPALLPSFKGINTHARALASGVRVHGATVHFVTEDMDDGPIIAQGAVPVLLHDGEETLSKRVLQMEHHLYPLALRLVAEGKVSMREGYTHFSNLTAEDEAALLASAGEKLGPAEQP</sequence>
<evidence type="ECO:0000256" key="6">
    <source>
        <dbReference type="HAMAP-Rule" id="MF_01930"/>
    </source>
</evidence>
<gene>
    <name evidence="6" type="primary">purN</name>
    <name evidence="8" type="ORF">D8780_05030</name>
</gene>
<feature type="binding site" evidence="6">
    <location>
        <begin position="94"/>
        <end position="97"/>
    </location>
    <ligand>
        <name>(6R)-10-formyltetrahydrofolate</name>
        <dbReference type="ChEBI" id="CHEBI:195366"/>
    </ligand>
</feature>
<dbReference type="InterPro" id="IPR002376">
    <property type="entry name" value="Formyl_transf_N"/>
</dbReference>
<evidence type="ECO:0000313" key="8">
    <source>
        <dbReference type="EMBL" id="RLQ87663.1"/>
    </source>
</evidence>
<dbReference type="CDD" id="cd08645">
    <property type="entry name" value="FMT_core_GART"/>
    <property type="match status" value="1"/>
</dbReference>
<comment type="caution">
    <text evidence="8">The sequence shown here is derived from an EMBL/GenBank/DDBJ whole genome shotgun (WGS) entry which is preliminary data.</text>
</comment>
<protein>
    <recommendedName>
        <fullName evidence="6">Phosphoribosylglycinamide formyltransferase</fullName>
        <ecNumber evidence="6">2.1.2.2</ecNumber>
    </recommendedName>
    <alternativeName>
        <fullName evidence="6">5'-phosphoribosylglycinamide transformylase</fullName>
    </alternativeName>
    <alternativeName>
        <fullName evidence="6">GAR transformylase</fullName>
        <shortName evidence="6">GART</shortName>
    </alternativeName>
</protein>
<dbReference type="GO" id="GO:0006189">
    <property type="term" value="P:'de novo' IMP biosynthetic process"/>
    <property type="evidence" value="ECO:0007669"/>
    <property type="project" value="UniProtKB-UniRule"/>
</dbReference>
<dbReference type="HAMAP" id="MF_01930">
    <property type="entry name" value="PurN"/>
    <property type="match status" value="1"/>
</dbReference>
<dbReference type="PANTHER" id="PTHR43369">
    <property type="entry name" value="PHOSPHORIBOSYLGLYCINAMIDE FORMYLTRANSFERASE"/>
    <property type="match status" value="1"/>
</dbReference>
<dbReference type="RefSeq" id="WP_121644628.1">
    <property type="nucleotide sequence ID" value="NZ_RCWN01000001.1"/>
</dbReference>
<evidence type="ECO:0000256" key="3">
    <source>
        <dbReference type="ARBA" id="ARBA00022755"/>
    </source>
</evidence>
<keyword evidence="3 6" id="KW-0658">Purine biosynthesis</keyword>
<feature type="domain" description="Formyl transferase N-terminal" evidence="7">
    <location>
        <begin position="6"/>
        <end position="186"/>
    </location>
</feature>
<dbReference type="InterPro" id="IPR004607">
    <property type="entry name" value="GART"/>
</dbReference>
<dbReference type="PROSITE" id="PS00373">
    <property type="entry name" value="GART"/>
    <property type="match status" value="1"/>
</dbReference>
<dbReference type="GO" id="GO:0004644">
    <property type="term" value="F:phosphoribosylglycinamide formyltransferase activity"/>
    <property type="evidence" value="ECO:0007669"/>
    <property type="project" value="UniProtKB-UniRule"/>
</dbReference>
<evidence type="ECO:0000313" key="9">
    <source>
        <dbReference type="Proteomes" id="UP000281094"/>
    </source>
</evidence>
<feature type="binding site" evidence="6">
    <location>
        <begin position="16"/>
        <end position="18"/>
    </location>
    <ligand>
        <name>N(1)-(5-phospho-beta-D-ribosyl)glycinamide</name>
        <dbReference type="ChEBI" id="CHEBI:143788"/>
    </ligand>
</feature>
<evidence type="ECO:0000256" key="1">
    <source>
        <dbReference type="ARBA" id="ARBA00005054"/>
    </source>
</evidence>
<dbReference type="Pfam" id="PF00551">
    <property type="entry name" value="Formyl_trans_N"/>
    <property type="match status" value="1"/>
</dbReference>
<accession>A0A3L7JAE0</accession>
<evidence type="ECO:0000256" key="5">
    <source>
        <dbReference type="ARBA" id="ARBA00047664"/>
    </source>
</evidence>
<dbReference type="UniPathway" id="UPA00074">
    <property type="reaction ID" value="UER00126"/>
</dbReference>
<dbReference type="EC" id="2.1.2.2" evidence="6"/>
<dbReference type="InterPro" id="IPR036477">
    <property type="entry name" value="Formyl_transf_N_sf"/>
</dbReference>
<dbReference type="NCBIfam" id="TIGR00639">
    <property type="entry name" value="PurN"/>
    <property type="match status" value="1"/>
</dbReference>
<dbReference type="SUPFAM" id="SSF53328">
    <property type="entry name" value="Formyltransferase"/>
    <property type="match status" value="1"/>
</dbReference>
<dbReference type="Gene3D" id="3.40.50.170">
    <property type="entry name" value="Formyl transferase, N-terminal domain"/>
    <property type="match status" value="1"/>
</dbReference>
<organism evidence="8 9">
    <name type="scientific">Notoacmeibacter ruber</name>
    <dbReference type="NCBI Taxonomy" id="2670375"/>
    <lineage>
        <taxon>Bacteria</taxon>
        <taxon>Pseudomonadati</taxon>
        <taxon>Pseudomonadota</taxon>
        <taxon>Alphaproteobacteria</taxon>
        <taxon>Hyphomicrobiales</taxon>
        <taxon>Notoacmeibacteraceae</taxon>
        <taxon>Notoacmeibacter</taxon>
    </lineage>
</organism>
<evidence type="ECO:0000259" key="7">
    <source>
        <dbReference type="Pfam" id="PF00551"/>
    </source>
</evidence>
<feature type="site" description="Raises pKa of active site His" evidence="6">
    <location>
        <position position="149"/>
    </location>
</feature>
<evidence type="ECO:0000256" key="4">
    <source>
        <dbReference type="ARBA" id="ARBA00038440"/>
    </source>
</evidence>
<comment type="similarity">
    <text evidence="4 6">Belongs to the GART family.</text>
</comment>
<comment type="catalytic activity">
    <reaction evidence="5 6">
        <text>N(1)-(5-phospho-beta-D-ribosyl)glycinamide + (6R)-10-formyltetrahydrofolate = N(2)-formyl-N(1)-(5-phospho-beta-D-ribosyl)glycinamide + (6S)-5,6,7,8-tetrahydrofolate + H(+)</text>
        <dbReference type="Rhea" id="RHEA:15053"/>
        <dbReference type="ChEBI" id="CHEBI:15378"/>
        <dbReference type="ChEBI" id="CHEBI:57453"/>
        <dbReference type="ChEBI" id="CHEBI:143788"/>
        <dbReference type="ChEBI" id="CHEBI:147286"/>
        <dbReference type="ChEBI" id="CHEBI:195366"/>
        <dbReference type="EC" id="2.1.2.2"/>
    </reaction>
</comment>
<dbReference type="InterPro" id="IPR001555">
    <property type="entry name" value="GART_AS"/>
</dbReference>
<dbReference type="PANTHER" id="PTHR43369:SF2">
    <property type="entry name" value="PHOSPHORIBOSYLGLYCINAMIDE FORMYLTRANSFERASE"/>
    <property type="match status" value="1"/>
</dbReference>
<feature type="binding site" evidence="6">
    <location>
        <position position="69"/>
    </location>
    <ligand>
        <name>(6R)-10-formyltetrahydrofolate</name>
        <dbReference type="ChEBI" id="CHEBI:195366"/>
    </ligand>
</feature>